<evidence type="ECO:0000313" key="1">
    <source>
        <dbReference type="EMBL" id="CAE10406.1"/>
    </source>
</evidence>
<dbReference type="HOGENOM" id="CLU_131404_1_0_7"/>
<accession>Q7MRI1</accession>
<evidence type="ECO:0000313" key="2">
    <source>
        <dbReference type="Proteomes" id="UP000000422"/>
    </source>
</evidence>
<dbReference type="RefSeq" id="WP_011139192.1">
    <property type="nucleotide sequence ID" value="NC_005090.1"/>
</dbReference>
<dbReference type="AlphaFoldDB" id="Q7MRI1"/>
<dbReference type="KEGG" id="wsu:WS1332"/>
<reference evidence="1 2" key="1">
    <citation type="journal article" date="2003" name="Proc. Natl. Acad. Sci. U.S.A.">
        <title>Complete genome sequence and analysis of Wolinella succinogenes.</title>
        <authorList>
            <person name="Baar C."/>
            <person name="Eppinger M."/>
            <person name="Raddatz G."/>
            <person name="Simon JM."/>
            <person name="Lanz C."/>
            <person name="Klimmek O."/>
            <person name="Nandakumar R."/>
            <person name="Gross R."/>
            <person name="Rosinus A."/>
            <person name="Keller H."/>
            <person name="Jagtap P."/>
            <person name="Linke B."/>
            <person name="Meyer F."/>
            <person name="Lederer H."/>
            <person name="Schuster S.C."/>
        </authorList>
    </citation>
    <scope>NUCLEOTIDE SEQUENCE [LARGE SCALE GENOMIC DNA]</scope>
    <source>
        <strain evidence="2">ATCC 29543 / DSM 1740 / CCUG 13145 / JCM 31913 / LMG 7466 / NCTC 11488 / FDC 602W</strain>
    </source>
</reference>
<gene>
    <name evidence="1" type="ordered locus">WS1332</name>
</gene>
<dbReference type="eggNOG" id="COG4786">
    <property type="taxonomic scope" value="Bacteria"/>
</dbReference>
<proteinExistence type="predicted"/>
<evidence type="ECO:0008006" key="3">
    <source>
        <dbReference type="Google" id="ProtNLM"/>
    </source>
</evidence>
<name>Q7MRI1_WOLSU</name>
<dbReference type="Proteomes" id="UP000000422">
    <property type="component" value="Chromosome"/>
</dbReference>
<sequence length="94" mass="9997">MQINASSIQAHSSWMNNSSHNVANVNTQGFGALQTNLEESPTQGITANSSKGEGATDLAKELPEQMIAERGIEANAQTIKTYHDVLGTVLDLKA</sequence>
<protein>
    <recommendedName>
        <fullName evidence="3">Flagellar basal-body/hook protein C-terminal domain-containing protein</fullName>
    </recommendedName>
</protein>
<keyword evidence="2" id="KW-1185">Reference proteome</keyword>
<dbReference type="STRING" id="273121.WS1332"/>
<dbReference type="EMBL" id="BX571660">
    <property type="protein sequence ID" value="CAE10406.1"/>
    <property type="molecule type" value="Genomic_DNA"/>
</dbReference>
<organism evidence="2">
    <name type="scientific">Wolinella succinogenes (strain ATCC 29543 / DSM 1740 / CCUG 13145 / JCM 31913 / LMG 7466 / NCTC 11488 / FDC 602W)</name>
    <name type="common">Vibrio succinogenes</name>
    <dbReference type="NCBI Taxonomy" id="273121"/>
    <lineage>
        <taxon>Bacteria</taxon>
        <taxon>Pseudomonadati</taxon>
        <taxon>Campylobacterota</taxon>
        <taxon>Epsilonproteobacteria</taxon>
        <taxon>Campylobacterales</taxon>
        <taxon>Helicobacteraceae</taxon>
        <taxon>Wolinella</taxon>
    </lineage>
</organism>